<accession>A0A516IQL9</accession>
<reference evidence="1 2" key="1">
    <citation type="submission" date="2019-07" db="EMBL/GenBank/DDBJ databases">
        <title>Sphingomonas AE3 Genome sequencing and assembly.</title>
        <authorList>
            <person name="Kim H."/>
        </authorList>
    </citation>
    <scope>NUCLEOTIDE SEQUENCE [LARGE SCALE GENOMIC DNA]</scope>
    <source>
        <strain evidence="1 2">AE3</strain>
    </source>
</reference>
<dbReference type="AlphaFoldDB" id="A0A516IQL9"/>
<evidence type="ECO:0000313" key="1">
    <source>
        <dbReference type="EMBL" id="QDP19064.1"/>
    </source>
</evidence>
<dbReference type="EMBL" id="CP041659">
    <property type="protein sequence ID" value="QDP19064.1"/>
    <property type="molecule type" value="Genomic_DNA"/>
</dbReference>
<name>A0A516IQL9_9SPHN</name>
<protein>
    <submittedName>
        <fullName evidence="1">Uncharacterized protein</fullName>
    </submittedName>
</protein>
<dbReference type="KEGG" id="sxa:FMM02_03270"/>
<dbReference type="OrthoDB" id="7597250at2"/>
<keyword evidence="2" id="KW-1185">Reference proteome</keyword>
<proteinExistence type="predicted"/>
<organism evidence="1 2">
    <name type="scientific">Sphingomonas xanthus</name>
    <dbReference type="NCBI Taxonomy" id="2594473"/>
    <lineage>
        <taxon>Bacteria</taxon>
        <taxon>Pseudomonadati</taxon>
        <taxon>Pseudomonadota</taxon>
        <taxon>Alphaproteobacteria</taxon>
        <taxon>Sphingomonadales</taxon>
        <taxon>Sphingomonadaceae</taxon>
        <taxon>Sphingomonas</taxon>
    </lineage>
</organism>
<dbReference type="Proteomes" id="UP000321857">
    <property type="component" value="Chromosome"/>
</dbReference>
<sequence>MEKPVPSIKETELFRRYLPAGWALEDELALFAVQPLHKQQTVEQRLTAIDRYLDPSSEVSGNVEAAASAIGVGRRQFFKFVAKVRQLGPTRGLTPGFRNIARRSIAREGLAEPLDSFVRQLLADKPQTRIAQIENAVLRECERTGTPVPGESAVRRRVHALKRSALPEQLGPVGEQITVDQVNLNLSVEDGNVSRFAIATLIIDHVTKLILGHGLTAAYGEGAGLQLALDDAERRMRELSTSGVRIADSLRALTWIAPRDLEFFSYPLSPEFTGARLQVDVVDTGPRRHGAATLRLIGDRLPPFKFKPMAMERFEAVSSTPGMPLDDARRLVSSSVDRWNEAILARLPAADGDLARFGGPGVKFAHRLRQLFAPVFEAVEDARAMWDDVDVSRDTN</sequence>
<gene>
    <name evidence="1" type="ORF">FMM02_03270</name>
</gene>
<evidence type="ECO:0000313" key="2">
    <source>
        <dbReference type="Proteomes" id="UP000321857"/>
    </source>
</evidence>